<organism evidence="11 12">
    <name type="scientific">Mycoplasmoides genitalium M6320</name>
    <dbReference type="NCBI Taxonomy" id="662945"/>
    <lineage>
        <taxon>Bacteria</taxon>
        <taxon>Bacillati</taxon>
        <taxon>Mycoplasmatota</taxon>
        <taxon>Mycoplasmoidales</taxon>
        <taxon>Mycoplasmoidaceae</taxon>
        <taxon>Mycoplasmoides</taxon>
    </lineage>
</organism>
<keyword evidence="3 9" id="KW-0808">Transferase</keyword>
<comment type="subcellular location">
    <subcellularLocation>
        <location evidence="9">Cytoplasm</location>
    </subcellularLocation>
</comment>
<dbReference type="CDD" id="cd02020">
    <property type="entry name" value="CMPK"/>
    <property type="match status" value="1"/>
</dbReference>
<dbReference type="InterPro" id="IPR003136">
    <property type="entry name" value="Cytidylate_kin"/>
</dbReference>
<dbReference type="GO" id="GO:0006220">
    <property type="term" value="P:pyrimidine nucleotide metabolic process"/>
    <property type="evidence" value="ECO:0007669"/>
    <property type="project" value="UniProtKB-UniRule"/>
</dbReference>
<comment type="catalytic activity">
    <reaction evidence="8 9">
        <text>CMP + ATP = CDP + ADP</text>
        <dbReference type="Rhea" id="RHEA:11600"/>
        <dbReference type="ChEBI" id="CHEBI:30616"/>
        <dbReference type="ChEBI" id="CHEBI:58069"/>
        <dbReference type="ChEBI" id="CHEBI:60377"/>
        <dbReference type="ChEBI" id="CHEBI:456216"/>
        <dbReference type="EC" id="2.7.4.25"/>
    </reaction>
</comment>
<evidence type="ECO:0000259" key="10">
    <source>
        <dbReference type="Pfam" id="PF02224"/>
    </source>
</evidence>
<evidence type="ECO:0000256" key="1">
    <source>
        <dbReference type="ARBA" id="ARBA00009427"/>
    </source>
</evidence>
<comment type="similarity">
    <text evidence="1 9">Belongs to the cytidylate kinase family. Type 1 subfamily.</text>
</comment>
<evidence type="ECO:0000256" key="5">
    <source>
        <dbReference type="ARBA" id="ARBA00022777"/>
    </source>
</evidence>
<evidence type="ECO:0000256" key="6">
    <source>
        <dbReference type="ARBA" id="ARBA00022840"/>
    </source>
</evidence>
<evidence type="ECO:0000256" key="2">
    <source>
        <dbReference type="ARBA" id="ARBA00022490"/>
    </source>
</evidence>
<sequence>MNWQIAIDGPSSSGKSSVAKKIAEELDSFYFSSGKMYRAFAYVMQVNRLNIDLFLKIINQINWRFEKDAVYYNNADITTVITTQSVANIASKIAVDPNIRKIAVIKQQKLAENKNIVMDGRDIGTVVLKNAQLKFFLDAKVEIRAQRRLQDMGISLSNEKKLKELIQELKQRDQIDSSRTADPLKKAQDAIYLDTSELSFDAVVKQTLKEAKKVFKL</sequence>
<dbReference type="GO" id="GO:0005524">
    <property type="term" value="F:ATP binding"/>
    <property type="evidence" value="ECO:0007669"/>
    <property type="project" value="UniProtKB-UniRule"/>
</dbReference>
<dbReference type="EC" id="2.7.4.25" evidence="9"/>
<keyword evidence="5 9" id="KW-0418">Kinase</keyword>
<dbReference type="InterPro" id="IPR027417">
    <property type="entry name" value="P-loop_NTPase"/>
</dbReference>
<dbReference type="KEGG" id="mgx:CM1_01985"/>
<reference evidence="11 12" key="1">
    <citation type="journal article" date="2012" name="J. Bacteriol.">
        <title>Draft Genome Sequences of Four Axenic Mycoplasma genitalium Strains Isolated from Denmark, Japan, and Australia.</title>
        <authorList>
            <person name="McGowin C.L."/>
            <person name="Ma L."/>
            <person name="Jensen J.S."/>
            <person name="Mancuso M.M."/>
            <person name="Hamasuna R."/>
            <person name="Adegboye D."/>
            <person name="Martin D.H."/>
        </authorList>
    </citation>
    <scope>NUCLEOTIDE SEQUENCE [LARGE SCALE GENOMIC DNA]</scope>
    <source>
        <strain evidence="11 12">M6320</strain>
    </source>
</reference>
<protein>
    <recommendedName>
        <fullName evidence="9">Cytidylate kinase</fullName>
        <shortName evidence="9">CK</shortName>
        <ecNumber evidence="9">2.7.4.25</ecNumber>
    </recommendedName>
    <alternativeName>
        <fullName evidence="9">Cytidine monophosphate kinase</fullName>
        <shortName evidence="9">CMP kinase</shortName>
    </alternativeName>
</protein>
<keyword evidence="2 9" id="KW-0963">Cytoplasm</keyword>
<dbReference type="GO" id="GO:0005737">
    <property type="term" value="C:cytoplasm"/>
    <property type="evidence" value="ECO:0007669"/>
    <property type="project" value="UniProtKB-SubCell"/>
</dbReference>
<dbReference type="GO" id="GO:0016301">
    <property type="term" value="F:kinase activity"/>
    <property type="evidence" value="ECO:0007669"/>
    <property type="project" value="UniProtKB-KW"/>
</dbReference>
<feature type="domain" description="Cytidylate kinase" evidence="10">
    <location>
        <begin position="5"/>
        <end position="212"/>
    </location>
</feature>
<keyword evidence="6 9" id="KW-0067">ATP-binding</keyword>
<comment type="catalytic activity">
    <reaction evidence="7 9">
        <text>dCMP + ATP = dCDP + ADP</text>
        <dbReference type="Rhea" id="RHEA:25094"/>
        <dbReference type="ChEBI" id="CHEBI:30616"/>
        <dbReference type="ChEBI" id="CHEBI:57566"/>
        <dbReference type="ChEBI" id="CHEBI:58593"/>
        <dbReference type="ChEBI" id="CHEBI:456216"/>
        <dbReference type="EC" id="2.7.4.25"/>
    </reaction>
</comment>
<dbReference type="SUPFAM" id="SSF52540">
    <property type="entry name" value="P-loop containing nucleoside triphosphate hydrolases"/>
    <property type="match status" value="1"/>
</dbReference>
<evidence type="ECO:0000256" key="3">
    <source>
        <dbReference type="ARBA" id="ARBA00022679"/>
    </source>
</evidence>
<evidence type="ECO:0000256" key="7">
    <source>
        <dbReference type="ARBA" id="ARBA00047615"/>
    </source>
</evidence>
<evidence type="ECO:0000313" key="12">
    <source>
        <dbReference type="Proteomes" id="UP000005254"/>
    </source>
</evidence>
<dbReference type="AlphaFoldDB" id="A0ABC7ZIX1"/>
<dbReference type="RefSeq" id="WP_014894473.1">
    <property type="nucleotide sequence ID" value="NC_018497.1"/>
</dbReference>
<evidence type="ECO:0000313" key="11">
    <source>
        <dbReference type="EMBL" id="AFQ04157.1"/>
    </source>
</evidence>
<dbReference type="Proteomes" id="UP000005254">
    <property type="component" value="Chromosome"/>
</dbReference>
<dbReference type="Gene3D" id="3.40.50.300">
    <property type="entry name" value="P-loop containing nucleotide triphosphate hydrolases"/>
    <property type="match status" value="1"/>
</dbReference>
<name>A0ABC7ZIX1_MYCGT</name>
<keyword evidence="4 9" id="KW-0547">Nucleotide-binding</keyword>
<dbReference type="InterPro" id="IPR011994">
    <property type="entry name" value="Cytidylate_kinase_dom"/>
</dbReference>
<dbReference type="FunFam" id="3.40.50.300:FF:003002">
    <property type="entry name" value="Cytidylate kinase"/>
    <property type="match status" value="1"/>
</dbReference>
<evidence type="ECO:0000256" key="4">
    <source>
        <dbReference type="ARBA" id="ARBA00022741"/>
    </source>
</evidence>
<dbReference type="PANTHER" id="PTHR21299">
    <property type="entry name" value="CYTIDYLATE KINASE/PANTOATE-BETA-ALANINE LIGASE"/>
    <property type="match status" value="1"/>
</dbReference>
<dbReference type="NCBIfam" id="TIGR00017">
    <property type="entry name" value="cmk"/>
    <property type="match status" value="1"/>
</dbReference>
<gene>
    <name evidence="9 11" type="primary">cmk</name>
    <name evidence="11" type="ORF">CM1_01985</name>
</gene>
<evidence type="ECO:0000256" key="9">
    <source>
        <dbReference type="HAMAP-Rule" id="MF_00238"/>
    </source>
</evidence>
<accession>A0ABC7ZIX1</accession>
<dbReference type="EMBL" id="CP003772">
    <property type="protein sequence ID" value="AFQ04157.1"/>
    <property type="molecule type" value="Genomic_DNA"/>
</dbReference>
<dbReference type="Pfam" id="PF02224">
    <property type="entry name" value="Cytidylate_kin"/>
    <property type="match status" value="1"/>
</dbReference>
<dbReference type="PANTHER" id="PTHR21299:SF2">
    <property type="entry name" value="CYTIDYLATE KINASE"/>
    <property type="match status" value="1"/>
</dbReference>
<evidence type="ECO:0000256" key="8">
    <source>
        <dbReference type="ARBA" id="ARBA00048478"/>
    </source>
</evidence>
<proteinExistence type="inferred from homology"/>
<dbReference type="HAMAP" id="MF_00238">
    <property type="entry name" value="Cytidyl_kinase_type1"/>
    <property type="match status" value="1"/>
</dbReference>
<feature type="binding site" evidence="9">
    <location>
        <begin position="9"/>
        <end position="17"/>
    </location>
    <ligand>
        <name>ATP</name>
        <dbReference type="ChEBI" id="CHEBI:30616"/>
    </ligand>
</feature>